<protein>
    <submittedName>
        <fullName evidence="2">Uncharacterized protein</fullName>
    </submittedName>
</protein>
<dbReference type="AlphaFoldDB" id="A0A1F5CAG8"/>
<accession>A0A1F5CAG8</accession>
<dbReference type="EMBL" id="MEYV01000017">
    <property type="protein sequence ID" value="OGD39850.1"/>
    <property type="molecule type" value="Genomic_DNA"/>
</dbReference>
<feature type="transmembrane region" description="Helical" evidence="1">
    <location>
        <begin position="32"/>
        <end position="52"/>
    </location>
</feature>
<keyword evidence="1" id="KW-0812">Transmembrane</keyword>
<evidence type="ECO:0000313" key="3">
    <source>
        <dbReference type="Proteomes" id="UP000177197"/>
    </source>
</evidence>
<evidence type="ECO:0000313" key="2">
    <source>
        <dbReference type="EMBL" id="OGD39850.1"/>
    </source>
</evidence>
<sequence length="88" mass="10621">MESQELKQLLEKQEEILALVRKLWKAEKWRRFWTIVKYAIIAVFIIGSIYFVQPYLGKISLILQNVFNIQKIIQDPQELQKFLQQLQN</sequence>
<keyword evidence="1" id="KW-0472">Membrane</keyword>
<keyword evidence="1" id="KW-1133">Transmembrane helix</keyword>
<proteinExistence type="predicted"/>
<organism evidence="2 3">
    <name type="scientific">Candidatus Azambacteria bacterium RIFCSPLOWO2_02_FULL_44_14</name>
    <dbReference type="NCBI Taxonomy" id="1797306"/>
    <lineage>
        <taxon>Bacteria</taxon>
        <taxon>Candidatus Azamiibacteriota</taxon>
    </lineage>
</organism>
<dbReference type="Proteomes" id="UP000177197">
    <property type="component" value="Unassembled WGS sequence"/>
</dbReference>
<gene>
    <name evidence="2" type="ORF">A3I30_00370</name>
</gene>
<evidence type="ECO:0000256" key="1">
    <source>
        <dbReference type="SAM" id="Phobius"/>
    </source>
</evidence>
<reference evidence="2 3" key="1">
    <citation type="journal article" date="2016" name="Nat. Commun.">
        <title>Thousands of microbial genomes shed light on interconnected biogeochemical processes in an aquifer system.</title>
        <authorList>
            <person name="Anantharaman K."/>
            <person name="Brown C.T."/>
            <person name="Hug L.A."/>
            <person name="Sharon I."/>
            <person name="Castelle C.J."/>
            <person name="Probst A.J."/>
            <person name="Thomas B.C."/>
            <person name="Singh A."/>
            <person name="Wilkins M.J."/>
            <person name="Karaoz U."/>
            <person name="Brodie E.L."/>
            <person name="Williams K.H."/>
            <person name="Hubbard S.S."/>
            <person name="Banfield J.F."/>
        </authorList>
    </citation>
    <scope>NUCLEOTIDE SEQUENCE [LARGE SCALE GENOMIC DNA]</scope>
</reference>
<name>A0A1F5CAG8_9BACT</name>
<comment type="caution">
    <text evidence="2">The sequence shown here is derived from an EMBL/GenBank/DDBJ whole genome shotgun (WGS) entry which is preliminary data.</text>
</comment>